<name>A0A2N8ZKJ4_9VIBR</name>
<sequence length="40" mass="4766">MYFYFDLYETCATNNQYLSIFQFILIALILYNGLKSAVLF</sequence>
<protein>
    <submittedName>
        <fullName evidence="2">Uncharacterized protein</fullName>
    </submittedName>
</protein>
<accession>A0A2N8ZKJ4</accession>
<proteinExistence type="predicted"/>
<reference evidence="2 3" key="1">
    <citation type="submission" date="2017-10" db="EMBL/GenBank/DDBJ databases">
        <authorList>
            <person name="Banno H."/>
            <person name="Chua N.-H."/>
        </authorList>
    </citation>
    <scope>NUCLEOTIDE SEQUENCE [LARGE SCALE GENOMIC DNA]</scope>
    <source>
        <strain evidence="2">Vibrio tapetis CECT4600</strain>
    </source>
</reference>
<dbReference type="EMBL" id="LT960612">
    <property type="protein sequence ID" value="SON52386.1"/>
    <property type="molecule type" value="Genomic_DNA"/>
</dbReference>
<dbReference type="AlphaFoldDB" id="A0A2N8ZKJ4"/>
<evidence type="ECO:0000313" key="3">
    <source>
        <dbReference type="Proteomes" id="UP000235828"/>
    </source>
</evidence>
<dbReference type="KEGG" id="vta:B0775"/>
<keyword evidence="1" id="KW-0472">Membrane</keyword>
<feature type="transmembrane region" description="Helical" evidence="1">
    <location>
        <begin position="16"/>
        <end position="34"/>
    </location>
</feature>
<keyword evidence="1" id="KW-0812">Transmembrane</keyword>
<organism evidence="2 3">
    <name type="scientific">Vibrio tapetis subsp. tapetis</name>
    <dbReference type="NCBI Taxonomy" id="1671868"/>
    <lineage>
        <taxon>Bacteria</taxon>
        <taxon>Pseudomonadati</taxon>
        <taxon>Pseudomonadota</taxon>
        <taxon>Gammaproteobacteria</taxon>
        <taxon>Vibrionales</taxon>
        <taxon>Vibrionaceae</taxon>
        <taxon>Vibrio</taxon>
    </lineage>
</organism>
<evidence type="ECO:0000256" key="1">
    <source>
        <dbReference type="SAM" id="Phobius"/>
    </source>
</evidence>
<keyword evidence="3" id="KW-1185">Reference proteome</keyword>
<keyword evidence="1" id="KW-1133">Transmembrane helix</keyword>
<dbReference type="Proteomes" id="UP000235828">
    <property type="component" value="Chromosome B"/>
</dbReference>
<evidence type="ECO:0000313" key="2">
    <source>
        <dbReference type="EMBL" id="SON52386.1"/>
    </source>
</evidence>
<gene>
    <name evidence="2" type="ORF">VTAP4600_B0775</name>
</gene>